<dbReference type="PROSITE" id="PS51737">
    <property type="entry name" value="RECOMBINASE_DNA_BIND"/>
    <property type="match status" value="1"/>
</dbReference>
<gene>
    <name evidence="3" type="ORF">FHS03_005300</name>
</gene>
<dbReference type="PANTHER" id="PTHR30461">
    <property type="entry name" value="DNA-INVERTASE FROM LAMBDOID PROPHAGE"/>
    <property type="match status" value="1"/>
</dbReference>
<evidence type="ECO:0000313" key="3">
    <source>
        <dbReference type="EMBL" id="MBB3122203.1"/>
    </source>
</evidence>
<dbReference type="InterPro" id="IPR011109">
    <property type="entry name" value="DNA_bind_recombinase_dom"/>
</dbReference>
<keyword evidence="4" id="KW-1185">Reference proteome</keyword>
<dbReference type="Proteomes" id="UP000541535">
    <property type="component" value="Unassembled WGS sequence"/>
</dbReference>
<feature type="domain" description="Resolvase/invertase-type recombinase catalytic" evidence="1">
    <location>
        <begin position="17"/>
        <end position="172"/>
    </location>
</feature>
<dbReference type="FunFam" id="3.40.50.1390:FF:000008">
    <property type="entry name" value="DNA recombinase"/>
    <property type="match status" value="1"/>
</dbReference>
<dbReference type="GO" id="GO:0003677">
    <property type="term" value="F:DNA binding"/>
    <property type="evidence" value="ECO:0007669"/>
    <property type="project" value="InterPro"/>
</dbReference>
<proteinExistence type="predicted"/>
<dbReference type="RefSeq" id="WP_183443868.1">
    <property type="nucleotide sequence ID" value="NZ_JACHXD010000025.1"/>
</dbReference>
<dbReference type="Gene3D" id="3.40.50.1390">
    <property type="entry name" value="Resolvase, N-terminal catalytic domain"/>
    <property type="match status" value="1"/>
</dbReference>
<feature type="domain" description="Recombinase" evidence="2">
    <location>
        <begin position="192"/>
        <end position="321"/>
    </location>
</feature>
<evidence type="ECO:0000259" key="2">
    <source>
        <dbReference type="PROSITE" id="PS51737"/>
    </source>
</evidence>
<dbReference type="PROSITE" id="PS51736">
    <property type="entry name" value="RECOMBINASES_3"/>
    <property type="match status" value="1"/>
</dbReference>
<sequence>MNDQPMPTPTAKGQRRRAAVYVRMSSAPQDHSIQHQCAMLNEYAQAHDIEIVMMYADAGKSGLRINGREGLKGLLADVQSGAADFELVLVYDVSRWGRFQDIDESAYYEFLCRQAGVQVVYCAEQFIDDGSPLNALLKGVKRIMAAEYSRELGTKVLLAQCRFARLGYKQGGRPGYGLCRVPVAQDGQARTPLAYGERKPAATDRVALRHGSPDEVALVCRIYRLYTEDGWSDTRIAAQLRAEGLLNHMGRPWDTATVRRILTSPRYCGEIVFNQTTRRLRSKAIPNPEQLWVRCTEAITPMVSQATFALAQQIRKRRAEGPDREAVLAQLRAVFARHGKINAALCRTSSLPGKVWIRRLFGSYVQAYVAAGLPLQHTASGALGILSMHQHVDALLAAVTAHARQAGATIQRTEVWNVVRFNDALSVKVSVASYRRCPDAWRRWRIPLNSGAPADFVLCGLMDLENQNIDRYLLLSPAAYRKDSLYLRADKLDHYRSNCFSQLDDLFGLSSSPEHINEH</sequence>
<dbReference type="InterPro" id="IPR036162">
    <property type="entry name" value="Resolvase-like_N_sf"/>
</dbReference>
<dbReference type="PANTHER" id="PTHR30461:SF23">
    <property type="entry name" value="DNA RECOMBINASE-RELATED"/>
    <property type="match status" value="1"/>
</dbReference>
<evidence type="ECO:0000259" key="1">
    <source>
        <dbReference type="PROSITE" id="PS51736"/>
    </source>
</evidence>
<organism evidence="3 4">
    <name type="scientific">Pseudoduganella violacea</name>
    <dbReference type="NCBI Taxonomy" id="1715466"/>
    <lineage>
        <taxon>Bacteria</taxon>
        <taxon>Pseudomonadati</taxon>
        <taxon>Pseudomonadota</taxon>
        <taxon>Betaproteobacteria</taxon>
        <taxon>Burkholderiales</taxon>
        <taxon>Oxalobacteraceae</taxon>
        <taxon>Telluria group</taxon>
        <taxon>Pseudoduganella</taxon>
    </lineage>
</organism>
<dbReference type="InterPro" id="IPR006119">
    <property type="entry name" value="Resolv_N"/>
</dbReference>
<dbReference type="GO" id="GO:0000150">
    <property type="term" value="F:DNA strand exchange activity"/>
    <property type="evidence" value="ECO:0007669"/>
    <property type="project" value="InterPro"/>
</dbReference>
<dbReference type="InterPro" id="IPR038109">
    <property type="entry name" value="DNA_bind_recomb_sf"/>
</dbReference>
<dbReference type="SUPFAM" id="SSF53041">
    <property type="entry name" value="Resolvase-like"/>
    <property type="match status" value="1"/>
</dbReference>
<dbReference type="CDD" id="cd00338">
    <property type="entry name" value="Ser_Recombinase"/>
    <property type="match status" value="1"/>
</dbReference>
<protein>
    <submittedName>
        <fullName evidence="3">DNA invertase Pin-like site-specific DNA recombinase</fullName>
    </submittedName>
</protein>
<dbReference type="SMART" id="SM00857">
    <property type="entry name" value="Resolvase"/>
    <property type="match status" value="1"/>
</dbReference>
<dbReference type="InterPro" id="IPR050639">
    <property type="entry name" value="SSR_resolvase"/>
</dbReference>
<name>A0A7W5BFJ9_9BURK</name>
<evidence type="ECO:0000313" key="4">
    <source>
        <dbReference type="Proteomes" id="UP000541535"/>
    </source>
</evidence>
<reference evidence="3 4" key="1">
    <citation type="submission" date="2020-08" db="EMBL/GenBank/DDBJ databases">
        <title>Genomic Encyclopedia of Type Strains, Phase III (KMG-III): the genomes of soil and plant-associated and newly described type strains.</title>
        <authorList>
            <person name="Whitman W."/>
        </authorList>
    </citation>
    <scope>NUCLEOTIDE SEQUENCE [LARGE SCALE GENOMIC DNA]</scope>
    <source>
        <strain evidence="3 4">CECT 8897</strain>
    </source>
</reference>
<dbReference type="AlphaFoldDB" id="A0A7W5BFJ9"/>
<accession>A0A7W5BFJ9</accession>
<dbReference type="Pfam" id="PF07508">
    <property type="entry name" value="Recombinase"/>
    <property type="match status" value="1"/>
</dbReference>
<dbReference type="Pfam" id="PF00239">
    <property type="entry name" value="Resolvase"/>
    <property type="match status" value="1"/>
</dbReference>
<dbReference type="Gene3D" id="3.90.1750.20">
    <property type="entry name" value="Putative Large Serine Recombinase, Chain B, Domain 2"/>
    <property type="match status" value="1"/>
</dbReference>
<comment type="caution">
    <text evidence="3">The sequence shown here is derived from an EMBL/GenBank/DDBJ whole genome shotgun (WGS) entry which is preliminary data.</text>
</comment>
<dbReference type="EMBL" id="JACHXD010000025">
    <property type="protein sequence ID" value="MBB3122203.1"/>
    <property type="molecule type" value="Genomic_DNA"/>
</dbReference>